<dbReference type="Proteomes" id="UP000291591">
    <property type="component" value="Unassembled WGS sequence"/>
</dbReference>
<gene>
    <name evidence="2" type="ORF">EV383_4039</name>
</gene>
<sequence>MTVIECASIVLGPLTAQYLGDLGADVLKVEPATGDLTRHIGPRRSPTMGSLFLTNNRNKRSVVLDLKNPAGRATLDRLVDRADVFLHSVRGAAAARLGLDHATLAARNPRLVYCHVKGFADDGPYGGKPAYDDVVQSLSGLAMLQTVVTGEPRYMPSILADKVTAVHAAYAVTAALLHRERTGLGQKVDVPMLETMAGFNTVEHLWGATFEPPLGPMGYEPVSTASRRPFATRDGYLSFLPYSDVQWKRFFSLIGRDDVMEDPRFATFAARQQNVALVWGEIGHQLTMRTNAEWTDLLGHEDIPFAVVNSLDQLTEDPHLVGTGFWQLHEDPVEGTLRLPTSSLGLSESPAGVHRLPPRLGEHTREILTEIGLDDAAIARLAAEGGTDLDPA</sequence>
<dbReference type="EMBL" id="SHKL01000001">
    <property type="protein sequence ID" value="RZT87131.1"/>
    <property type="molecule type" value="Genomic_DNA"/>
</dbReference>
<dbReference type="OrthoDB" id="9797653at2"/>
<dbReference type="InterPro" id="IPR023606">
    <property type="entry name" value="CoA-Trfase_III_dom_1_sf"/>
</dbReference>
<dbReference type="Gene3D" id="3.30.1540.10">
    <property type="entry name" value="formyl-coa transferase, domain 3"/>
    <property type="match status" value="1"/>
</dbReference>
<evidence type="ECO:0000256" key="1">
    <source>
        <dbReference type="ARBA" id="ARBA00022679"/>
    </source>
</evidence>
<dbReference type="Gene3D" id="3.40.50.10540">
    <property type="entry name" value="Crotonobetainyl-coa:carnitine coa-transferase, domain 1"/>
    <property type="match status" value="1"/>
</dbReference>
<reference evidence="2 3" key="1">
    <citation type="submission" date="2019-02" db="EMBL/GenBank/DDBJ databases">
        <title>Sequencing the genomes of 1000 actinobacteria strains.</title>
        <authorList>
            <person name="Klenk H.-P."/>
        </authorList>
    </citation>
    <scope>NUCLEOTIDE SEQUENCE [LARGE SCALE GENOMIC DNA]</scope>
    <source>
        <strain evidence="2 3">DSM 45779</strain>
    </source>
</reference>
<dbReference type="InterPro" id="IPR050483">
    <property type="entry name" value="CoA-transferase_III_domain"/>
</dbReference>
<dbReference type="GO" id="GO:0008410">
    <property type="term" value="F:CoA-transferase activity"/>
    <property type="evidence" value="ECO:0007669"/>
    <property type="project" value="TreeGrafter"/>
</dbReference>
<dbReference type="InterPro" id="IPR003673">
    <property type="entry name" value="CoA-Trfase_fam_III"/>
</dbReference>
<keyword evidence="3" id="KW-1185">Reference proteome</keyword>
<name>A0A4Q7V1D4_PSEST</name>
<dbReference type="AlphaFoldDB" id="A0A4Q7V1D4"/>
<proteinExistence type="predicted"/>
<dbReference type="InterPro" id="IPR044855">
    <property type="entry name" value="CoA-Trfase_III_dom3_sf"/>
</dbReference>
<protein>
    <submittedName>
        <fullName evidence="2">Crotonobetainyl-CoA:carnitine CoA-transferase CaiB-like acyl-CoA transferase</fullName>
    </submittedName>
</protein>
<keyword evidence="1 2" id="KW-0808">Transferase</keyword>
<accession>A0A4Q7V1D4</accession>
<dbReference type="PANTHER" id="PTHR48207">
    <property type="entry name" value="SUCCINATE--HYDROXYMETHYLGLUTARATE COA-TRANSFERASE"/>
    <property type="match status" value="1"/>
</dbReference>
<dbReference type="Pfam" id="PF02515">
    <property type="entry name" value="CoA_transf_3"/>
    <property type="match status" value="1"/>
</dbReference>
<dbReference type="RefSeq" id="WP_130291321.1">
    <property type="nucleotide sequence ID" value="NZ_SHKL01000001.1"/>
</dbReference>
<organism evidence="2 3">
    <name type="scientific">Pseudonocardia sediminis</name>
    <dbReference type="NCBI Taxonomy" id="1397368"/>
    <lineage>
        <taxon>Bacteria</taxon>
        <taxon>Bacillati</taxon>
        <taxon>Actinomycetota</taxon>
        <taxon>Actinomycetes</taxon>
        <taxon>Pseudonocardiales</taxon>
        <taxon>Pseudonocardiaceae</taxon>
        <taxon>Pseudonocardia</taxon>
    </lineage>
</organism>
<comment type="caution">
    <text evidence="2">The sequence shown here is derived from an EMBL/GenBank/DDBJ whole genome shotgun (WGS) entry which is preliminary data.</text>
</comment>
<evidence type="ECO:0000313" key="2">
    <source>
        <dbReference type="EMBL" id="RZT87131.1"/>
    </source>
</evidence>
<dbReference type="PANTHER" id="PTHR48207:SF4">
    <property type="entry name" value="BLL6097 PROTEIN"/>
    <property type="match status" value="1"/>
</dbReference>
<dbReference type="SUPFAM" id="SSF89796">
    <property type="entry name" value="CoA-transferase family III (CaiB/BaiF)"/>
    <property type="match status" value="1"/>
</dbReference>
<evidence type="ECO:0000313" key="3">
    <source>
        <dbReference type="Proteomes" id="UP000291591"/>
    </source>
</evidence>